<dbReference type="PANTHER" id="PTHR45699:SF3">
    <property type="entry name" value="LARGE RIBOSOMAL SUBUNIT PROTEIN UL10"/>
    <property type="match status" value="1"/>
</dbReference>
<keyword evidence="4 6" id="KW-0689">Ribosomal protein</keyword>
<dbReference type="HAMAP" id="MF_00280">
    <property type="entry name" value="Ribosomal_uL10_arch"/>
    <property type="match status" value="1"/>
</dbReference>
<keyword evidence="5 6" id="KW-0687">Ribonucleoprotein</keyword>
<reference evidence="9" key="1">
    <citation type="journal article" date="2014" name="Int. J. Syst. Evol. Microbiol.">
        <title>Complete genome sequence of Corynebacterium casei LMG S-19264T (=DSM 44701T), isolated from a smear-ripened cheese.</title>
        <authorList>
            <consortium name="US DOE Joint Genome Institute (JGI-PGF)"/>
            <person name="Walter F."/>
            <person name="Albersmeier A."/>
            <person name="Kalinowski J."/>
            <person name="Ruckert C."/>
        </authorList>
    </citation>
    <scope>NUCLEOTIDE SEQUENCE</scope>
    <source>
        <strain evidence="9">JCM 10088</strain>
    </source>
</reference>
<dbReference type="GO" id="GO:0000027">
    <property type="term" value="P:ribosomal large subunit assembly"/>
    <property type="evidence" value="ECO:0007669"/>
    <property type="project" value="TreeGrafter"/>
</dbReference>
<keyword evidence="10" id="KW-1185">Reference proteome</keyword>
<dbReference type="InterPro" id="IPR043164">
    <property type="entry name" value="Ribosomal_uL10-like_insert_sf"/>
</dbReference>
<evidence type="ECO:0000256" key="7">
    <source>
        <dbReference type="SAM" id="MobiDB-lite"/>
    </source>
</evidence>
<dbReference type="FunFam" id="3.90.105.20:FF:000001">
    <property type="entry name" value="60S acidic ribosomal protein P0"/>
    <property type="match status" value="1"/>
</dbReference>
<dbReference type="GO" id="GO:0002181">
    <property type="term" value="P:cytoplasmic translation"/>
    <property type="evidence" value="ECO:0007669"/>
    <property type="project" value="TreeGrafter"/>
</dbReference>
<comment type="caution">
    <text evidence="9">The sequence shown here is derived from an EMBL/GenBank/DDBJ whole genome shotgun (WGS) entry which is preliminary data.</text>
</comment>
<dbReference type="AlphaFoldDB" id="A0A830GVP3"/>
<proteinExistence type="inferred from homology"/>
<evidence type="ECO:0000313" key="10">
    <source>
        <dbReference type="Proteomes" id="UP000610960"/>
    </source>
</evidence>
<dbReference type="GO" id="GO:0070180">
    <property type="term" value="F:large ribosomal subunit rRNA binding"/>
    <property type="evidence" value="ECO:0007669"/>
    <property type="project" value="UniProtKB-UniRule"/>
</dbReference>
<dbReference type="Gene3D" id="6.10.140.760">
    <property type="match status" value="1"/>
</dbReference>
<evidence type="ECO:0000256" key="3">
    <source>
        <dbReference type="ARBA" id="ARBA00022884"/>
    </source>
</evidence>
<dbReference type="PANTHER" id="PTHR45699">
    <property type="entry name" value="60S ACIDIC RIBOSOMAL PROTEIN P0"/>
    <property type="match status" value="1"/>
</dbReference>
<feature type="compositionally biased region" description="Basic and acidic residues" evidence="7">
    <location>
        <begin position="317"/>
        <end position="331"/>
    </location>
</feature>
<feature type="domain" description="Large ribosomal subunit protein uL10-like insertion" evidence="8">
    <location>
        <begin position="121"/>
        <end position="191"/>
    </location>
</feature>
<comment type="function">
    <text evidence="6">Forms part of the ribosomal stalk, playing a central role in the interaction of the ribosome with GTP-bound translation factors.</text>
</comment>
<dbReference type="InterPro" id="IPR050323">
    <property type="entry name" value="Ribosomal_protein_uL10"/>
</dbReference>
<dbReference type="GO" id="GO:0003735">
    <property type="term" value="F:structural constituent of ribosome"/>
    <property type="evidence" value="ECO:0007669"/>
    <property type="project" value="TreeGrafter"/>
</dbReference>
<evidence type="ECO:0000256" key="6">
    <source>
        <dbReference type="HAMAP-Rule" id="MF_00280"/>
    </source>
</evidence>
<comment type="similarity">
    <text evidence="1 6">Belongs to the universal ribosomal protein uL10 family.</text>
</comment>
<dbReference type="GO" id="GO:0022625">
    <property type="term" value="C:cytosolic large ribosomal subunit"/>
    <property type="evidence" value="ECO:0007669"/>
    <property type="project" value="TreeGrafter"/>
</dbReference>
<organism evidence="9 10">
    <name type="scientific">Thermocladium modestius</name>
    <dbReference type="NCBI Taxonomy" id="62609"/>
    <lineage>
        <taxon>Archaea</taxon>
        <taxon>Thermoproteota</taxon>
        <taxon>Thermoprotei</taxon>
        <taxon>Thermoproteales</taxon>
        <taxon>Thermoproteaceae</taxon>
        <taxon>Thermocladium</taxon>
    </lineage>
</organism>
<dbReference type="SUPFAM" id="SSF160369">
    <property type="entry name" value="Ribosomal protein L10-like"/>
    <property type="match status" value="1"/>
</dbReference>
<evidence type="ECO:0000256" key="5">
    <source>
        <dbReference type="ARBA" id="ARBA00023274"/>
    </source>
</evidence>
<dbReference type="RefSeq" id="WP_188596220.1">
    <property type="nucleotide sequence ID" value="NZ_BMNL01000002.1"/>
</dbReference>
<reference evidence="9" key="2">
    <citation type="submission" date="2020-09" db="EMBL/GenBank/DDBJ databases">
        <authorList>
            <person name="Sun Q."/>
            <person name="Ohkuma M."/>
        </authorList>
    </citation>
    <scope>NUCLEOTIDE SEQUENCE</scope>
    <source>
        <strain evidence="9">JCM 10088</strain>
    </source>
</reference>
<feature type="compositionally biased region" description="Polar residues" evidence="7">
    <location>
        <begin position="303"/>
        <end position="314"/>
    </location>
</feature>
<dbReference type="Pfam" id="PF00466">
    <property type="entry name" value="Ribosomal_L10"/>
    <property type="match status" value="1"/>
</dbReference>
<evidence type="ECO:0000256" key="1">
    <source>
        <dbReference type="ARBA" id="ARBA00008889"/>
    </source>
</evidence>
<name>A0A830GVP3_9CREN</name>
<dbReference type="InterPro" id="IPR022909">
    <property type="entry name" value="Ribosomal_uL10_arc"/>
</dbReference>
<accession>A0A830GVP3</accession>
<sequence>MASSTAVSGHRYVRSKPYPKHKVDTLNELVEDLQRYETIMLIDLKELPNRVLKEYRYLLRGNSKIKVVKGTLIKIAMEKAYGGVSDEVAQLLRGEIGLLFTNENPFELNRFIARNGVRRFAKDGDIAQFELTIPAGNTGINPGPVLSRFGKMKVPTQIKDGKIWVAKDTVVAKAGDKISADLADILRLLNIKPVFESIRIKAAIVRGKYVIRGEELMPNAEEYRKLIEASAAQAYNLAVNAVYPLPELMPVYIRKAVAESINLAVNALIFTEESAAPILAKAEAQANALASAIASKAPELGIQVSTPQQAQPANPATEEKKEEAEEKKEEKGEEEALGGLSSLFG</sequence>
<dbReference type="Pfam" id="PF17777">
    <property type="entry name" value="RL10P_insert"/>
    <property type="match status" value="1"/>
</dbReference>
<dbReference type="Gene3D" id="3.90.105.20">
    <property type="match status" value="1"/>
</dbReference>
<evidence type="ECO:0000256" key="4">
    <source>
        <dbReference type="ARBA" id="ARBA00022980"/>
    </source>
</evidence>
<dbReference type="InterPro" id="IPR040637">
    <property type="entry name" value="Ribosomal_uL10-like_insert"/>
</dbReference>
<keyword evidence="2 6" id="KW-0699">rRNA-binding</keyword>
<dbReference type="Proteomes" id="UP000610960">
    <property type="component" value="Unassembled WGS sequence"/>
</dbReference>
<evidence type="ECO:0000256" key="2">
    <source>
        <dbReference type="ARBA" id="ARBA00022730"/>
    </source>
</evidence>
<evidence type="ECO:0000313" key="9">
    <source>
        <dbReference type="EMBL" id="GGP20510.1"/>
    </source>
</evidence>
<protein>
    <recommendedName>
        <fullName evidence="6">Large ribosomal subunit protein uL10</fullName>
    </recommendedName>
    <alternativeName>
        <fullName evidence="6">Acidic ribosomal protein P0 homolog</fullName>
    </alternativeName>
</protein>
<evidence type="ECO:0000259" key="8">
    <source>
        <dbReference type="Pfam" id="PF17777"/>
    </source>
</evidence>
<dbReference type="InterPro" id="IPR043141">
    <property type="entry name" value="Ribosomal_uL10-like_sf"/>
</dbReference>
<gene>
    <name evidence="6" type="primary">rpl10</name>
    <name evidence="6" type="synonym">rplP0</name>
    <name evidence="9" type="ORF">GCM10007981_08890</name>
</gene>
<dbReference type="OrthoDB" id="30930at2157"/>
<feature type="region of interest" description="Disordered" evidence="7">
    <location>
        <begin position="303"/>
        <end position="345"/>
    </location>
</feature>
<keyword evidence="3 6" id="KW-0694">RNA-binding</keyword>
<dbReference type="Gene3D" id="3.30.70.1730">
    <property type="match status" value="1"/>
</dbReference>
<comment type="subunit">
    <text evidence="6">Part of the 50S ribosomal subunit. Forms part of the ribosomal stalk which helps the ribosome interact with GTP-bound translation factors. Forms a heptameric L10(L12)2(L12)2(L12)2 complex, where L10 forms an elongated spine to which the L12 dimers bind in a sequential fashion.</text>
</comment>
<dbReference type="InterPro" id="IPR001790">
    <property type="entry name" value="Ribosomal_uL10"/>
</dbReference>
<dbReference type="EMBL" id="BMNL01000002">
    <property type="protein sequence ID" value="GGP20510.1"/>
    <property type="molecule type" value="Genomic_DNA"/>
</dbReference>